<dbReference type="GeneID" id="54561920"/>
<feature type="region of interest" description="Disordered" evidence="1">
    <location>
        <begin position="66"/>
        <end position="98"/>
    </location>
</feature>
<evidence type="ECO:0000313" key="3">
    <source>
        <dbReference type="Proteomes" id="UP000799537"/>
    </source>
</evidence>
<protein>
    <submittedName>
        <fullName evidence="2">Uncharacterized protein</fullName>
    </submittedName>
</protein>
<proteinExistence type="predicted"/>
<evidence type="ECO:0000313" key="2">
    <source>
        <dbReference type="EMBL" id="KAF2161892.1"/>
    </source>
</evidence>
<dbReference type="EMBL" id="ML993616">
    <property type="protein sequence ID" value="KAF2161892.1"/>
    <property type="molecule type" value="Genomic_DNA"/>
</dbReference>
<organism evidence="2 3">
    <name type="scientific">Zasmidium cellare ATCC 36951</name>
    <dbReference type="NCBI Taxonomy" id="1080233"/>
    <lineage>
        <taxon>Eukaryota</taxon>
        <taxon>Fungi</taxon>
        <taxon>Dikarya</taxon>
        <taxon>Ascomycota</taxon>
        <taxon>Pezizomycotina</taxon>
        <taxon>Dothideomycetes</taxon>
        <taxon>Dothideomycetidae</taxon>
        <taxon>Mycosphaerellales</taxon>
        <taxon>Mycosphaerellaceae</taxon>
        <taxon>Zasmidium</taxon>
    </lineage>
</organism>
<sequence length="98" mass="11024">MRPSAACNLDLLFPMDTATPPPLQPNNPTNPTMPPDQRDHFHDNELDNVVQPTDTTTGQAVTSMAKEAEKLKKGVERAVERRRGEERAMEKVEVKEEK</sequence>
<dbReference type="AlphaFoldDB" id="A0A6A6C7L6"/>
<evidence type="ECO:0000256" key="1">
    <source>
        <dbReference type="SAM" id="MobiDB-lite"/>
    </source>
</evidence>
<gene>
    <name evidence="2" type="ORF">M409DRAFT_27619</name>
</gene>
<name>A0A6A6C7L6_ZASCE</name>
<feature type="region of interest" description="Disordered" evidence="1">
    <location>
        <begin position="1"/>
        <end position="43"/>
    </location>
</feature>
<accession>A0A6A6C7L6</accession>
<dbReference type="RefSeq" id="XP_033662781.1">
    <property type="nucleotide sequence ID" value="XM_033808648.1"/>
</dbReference>
<reference evidence="2" key="1">
    <citation type="journal article" date="2020" name="Stud. Mycol.">
        <title>101 Dothideomycetes genomes: a test case for predicting lifestyles and emergence of pathogens.</title>
        <authorList>
            <person name="Haridas S."/>
            <person name="Albert R."/>
            <person name="Binder M."/>
            <person name="Bloem J."/>
            <person name="Labutti K."/>
            <person name="Salamov A."/>
            <person name="Andreopoulos B."/>
            <person name="Baker S."/>
            <person name="Barry K."/>
            <person name="Bills G."/>
            <person name="Bluhm B."/>
            <person name="Cannon C."/>
            <person name="Castanera R."/>
            <person name="Culley D."/>
            <person name="Daum C."/>
            <person name="Ezra D."/>
            <person name="Gonzalez J."/>
            <person name="Henrissat B."/>
            <person name="Kuo A."/>
            <person name="Liang C."/>
            <person name="Lipzen A."/>
            <person name="Lutzoni F."/>
            <person name="Magnuson J."/>
            <person name="Mondo S."/>
            <person name="Nolan M."/>
            <person name="Ohm R."/>
            <person name="Pangilinan J."/>
            <person name="Park H.-J."/>
            <person name="Ramirez L."/>
            <person name="Alfaro M."/>
            <person name="Sun H."/>
            <person name="Tritt A."/>
            <person name="Yoshinaga Y."/>
            <person name="Zwiers L.-H."/>
            <person name="Turgeon B."/>
            <person name="Goodwin S."/>
            <person name="Spatafora J."/>
            <person name="Crous P."/>
            <person name="Grigoriev I."/>
        </authorList>
    </citation>
    <scope>NUCLEOTIDE SEQUENCE</scope>
    <source>
        <strain evidence="2">ATCC 36951</strain>
    </source>
</reference>
<keyword evidence="3" id="KW-1185">Reference proteome</keyword>
<dbReference type="Proteomes" id="UP000799537">
    <property type="component" value="Unassembled WGS sequence"/>
</dbReference>